<evidence type="ECO:0000256" key="1">
    <source>
        <dbReference type="ARBA" id="ARBA00004651"/>
    </source>
</evidence>
<dbReference type="Pfam" id="PF00528">
    <property type="entry name" value="BPD_transp_1"/>
    <property type="match status" value="1"/>
</dbReference>
<keyword evidence="5 7" id="KW-1133">Transmembrane helix</keyword>
<protein>
    <recommendedName>
        <fullName evidence="8">ABC transmembrane type-1 domain-containing protein</fullName>
    </recommendedName>
</protein>
<gene>
    <name evidence="9" type="ORF">GCM10010921_31170</name>
</gene>
<evidence type="ECO:0000256" key="6">
    <source>
        <dbReference type="ARBA" id="ARBA00023136"/>
    </source>
</evidence>
<keyword evidence="3" id="KW-1003">Cell membrane</keyword>
<dbReference type="AlphaFoldDB" id="A0A917IHG8"/>
<dbReference type="SUPFAM" id="SSF161098">
    <property type="entry name" value="MetI-like"/>
    <property type="match status" value="1"/>
</dbReference>
<keyword evidence="4 7" id="KW-0812">Transmembrane</keyword>
<keyword evidence="10" id="KW-1185">Reference proteome</keyword>
<evidence type="ECO:0000256" key="3">
    <source>
        <dbReference type="ARBA" id="ARBA00022475"/>
    </source>
</evidence>
<dbReference type="InterPro" id="IPR000515">
    <property type="entry name" value="MetI-like"/>
</dbReference>
<dbReference type="InterPro" id="IPR035906">
    <property type="entry name" value="MetI-like_sf"/>
</dbReference>
<reference evidence="9" key="2">
    <citation type="submission" date="2020-09" db="EMBL/GenBank/DDBJ databases">
        <authorList>
            <person name="Sun Q."/>
            <person name="Zhou Y."/>
        </authorList>
    </citation>
    <scope>NUCLEOTIDE SEQUENCE</scope>
    <source>
        <strain evidence="9">CGMCC 1.15794</strain>
    </source>
</reference>
<comment type="subcellular location">
    <subcellularLocation>
        <location evidence="1">Cell membrane</location>
        <topology evidence="1">Multi-pass membrane protein</topology>
    </subcellularLocation>
</comment>
<comment type="caution">
    <text evidence="9">The sequence shown here is derived from an EMBL/GenBank/DDBJ whole genome shotgun (WGS) entry which is preliminary data.</text>
</comment>
<keyword evidence="2" id="KW-0813">Transport</keyword>
<evidence type="ECO:0000256" key="7">
    <source>
        <dbReference type="SAM" id="Phobius"/>
    </source>
</evidence>
<evidence type="ECO:0000256" key="2">
    <source>
        <dbReference type="ARBA" id="ARBA00022448"/>
    </source>
</evidence>
<dbReference type="Proteomes" id="UP000657592">
    <property type="component" value="Unassembled WGS sequence"/>
</dbReference>
<name>A0A917IHG8_9MICO</name>
<proteinExistence type="predicted"/>
<dbReference type="PANTHER" id="PTHR30151:SF0">
    <property type="entry name" value="ABC TRANSPORTER PERMEASE PROTEIN MJ0413-RELATED"/>
    <property type="match status" value="1"/>
</dbReference>
<feature type="transmembrane region" description="Helical" evidence="7">
    <location>
        <begin position="79"/>
        <end position="100"/>
    </location>
</feature>
<dbReference type="GO" id="GO:0055085">
    <property type="term" value="P:transmembrane transport"/>
    <property type="evidence" value="ECO:0007669"/>
    <property type="project" value="InterPro"/>
</dbReference>
<evidence type="ECO:0000313" key="9">
    <source>
        <dbReference type="EMBL" id="GGH51659.1"/>
    </source>
</evidence>
<feature type="domain" description="ABC transmembrane type-1" evidence="8">
    <location>
        <begin position="2"/>
        <end position="115"/>
    </location>
</feature>
<dbReference type="EMBL" id="BMJY01000028">
    <property type="protein sequence ID" value="GGH51659.1"/>
    <property type="molecule type" value="Genomic_DNA"/>
</dbReference>
<sequence>MFALFPMLVIMVGLGLAPIVILGALWAVVAVITSTIDGLDSVPPLLLKLGAALRLSRVQQVTRVLVPAALRHIGIGLKLALTFSVIGVLASEFILSTYGLGHFIADAHQRFVIRALTQASRSWCC</sequence>
<evidence type="ECO:0000256" key="5">
    <source>
        <dbReference type="ARBA" id="ARBA00022989"/>
    </source>
</evidence>
<feature type="transmembrane region" description="Helical" evidence="7">
    <location>
        <begin position="7"/>
        <end position="36"/>
    </location>
</feature>
<evidence type="ECO:0000256" key="4">
    <source>
        <dbReference type="ARBA" id="ARBA00022692"/>
    </source>
</evidence>
<evidence type="ECO:0000259" key="8">
    <source>
        <dbReference type="Pfam" id="PF00528"/>
    </source>
</evidence>
<organism evidence="9 10">
    <name type="scientific">Microbacterium album</name>
    <dbReference type="NCBI Taxonomy" id="2053191"/>
    <lineage>
        <taxon>Bacteria</taxon>
        <taxon>Bacillati</taxon>
        <taxon>Actinomycetota</taxon>
        <taxon>Actinomycetes</taxon>
        <taxon>Micrococcales</taxon>
        <taxon>Microbacteriaceae</taxon>
        <taxon>Microbacterium</taxon>
    </lineage>
</organism>
<keyword evidence="6 7" id="KW-0472">Membrane</keyword>
<dbReference type="PANTHER" id="PTHR30151">
    <property type="entry name" value="ALKANE SULFONATE ABC TRANSPORTER-RELATED, MEMBRANE SUBUNIT"/>
    <property type="match status" value="1"/>
</dbReference>
<reference evidence="9" key="1">
    <citation type="journal article" date="2014" name="Int. J. Syst. Evol. Microbiol.">
        <title>Complete genome sequence of Corynebacterium casei LMG S-19264T (=DSM 44701T), isolated from a smear-ripened cheese.</title>
        <authorList>
            <consortium name="US DOE Joint Genome Institute (JGI-PGF)"/>
            <person name="Walter F."/>
            <person name="Albersmeier A."/>
            <person name="Kalinowski J."/>
            <person name="Ruckert C."/>
        </authorList>
    </citation>
    <scope>NUCLEOTIDE SEQUENCE</scope>
    <source>
        <strain evidence="9">CGMCC 1.15794</strain>
    </source>
</reference>
<evidence type="ECO:0000313" key="10">
    <source>
        <dbReference type="Proteomes" id="UP000657592"/>
    </source>
</evidence>
<dbReference type="Gene3D" id="1.10.3720.10">
    <property type="entry name" value="MetI-like"/>
    <property type="match status" value="1"/>
</dbReference>
<dbReference type="GO" id="GO:0005886">
    <property type="term" value="C:plasma membrane"/>
    <property type="evidence" value="ECO:0007669"/>
    <property type="project" value="UniProtKB-SubCell"/>
</dbReference>
<accession>A0A917IHG8</accession>